<dbReference type="AlphaFoldDB" id="A0A239AVX2"/>
<dbReference type="OrthoDB" id="3391347at2"/>
<dbReference type="RefSeq" id="WP_089295105.1">
    <property type="nucleotide sequence ID" value="NZ_BOMU01000050.1"/>
</dbReference>
<protein>
    <recommendedName>
        <fullName evidence="3">CHAT domain-containing protein</fullName>
    </recommendedName>
</protein>
<gene>
    <name evidence="1" type="ORF">SAMN06264365_108158</name>
</gene>
<organism evidence="1 2">
    <name type="scientific">Actinoplanes regularis</name>
    <dbReference type="NCBI Taxonomy" id="52697"/>
    <lineage>
        <taxon>Bacteria</taxon>
        <taxon>Bacillati</taxon>
        <taxon>Actinomycetota</taxon>
        <taxon>Actinomycetes</taxon>
        <taxon>Micromonosporales</taxon>
        <taxon>Micromonosporaceae</taxon>
        <taxon>Actinoplanes</taxon>
    </lineage>
</organism>
<evidence type="ECO:0000313" key="2">
    <source>
        <dbReference type="Proteomes" id="UP000198415"/>
    </source>
</evidence>
<evidence type="ECO:0008006" key="3">
    <source>
        <dbReference type="Google" id="ProtNLM"/>
    </source>
</evidence>
<reference evidence="1 2" key="1">
    <citation type="submission" date="2017-06" db="EMBL/GenBank/DDBJ databases">
        <authorList>
            <person name="Kim H.J."/>
            <person name="Triplett B.A."/>
        </authorList>
    </citation>
    <scope>NUCLEOTIDE SEQUENCE [LARGE SCALE GENOMIC DNA]</scope>
    <source>
        <strain evidence="1 2">DSM 43151</strain>
    </source>
</reference>
<accession>A0A239AVX2</accession>
<dbReference type="Proteomes" id="UP000198415">
    <property type="component" value="Unassembled WGS sequence"/>
</dbReference>
<evidence type="ECO:0000313" key="1">
    <source>
        <dbReference type="EMBL" id="SNR99757.1"/>
    </source>
</evidence>
<sequence>MVDDVEELRRELARLTGPARTSTLYDLARVLTDRYWRTGPGRSGAIRDLTGAIEALTEALGYFAADDTLRAPFAVQLGSLLAARYMAHGSQDSDRQTGIELLTGSLGSPRLSPGQVALGRLMLGQLHLSRAVGRLRTGGILPALRPGGGSQVEAARTAAGCFRQVLAEPELSPQITTTVRTLLTVADGIVEAFSGVGVNPAALTRAMQTMQRLHKEGRGLGMGSFFTAGSRLARTDPLDRPVILIEANEPVAHRAEPAPVDARPAATVDELRHVMRKQLGDDPYQAAPALLAEPDVAVADELVALATTVVHTGSAEAADHLLLALALTLRSRADDGPGAEEDADDARASLRTAASGELPPEAFPLLLRLAHRLDEHAATGVAAALRTVGADALAVPQPDGVLLVHAGTGQVSPGTERTLPRRTLLVADRPPAAGVAIVSTLAGHTQLLDLARRKRRAIIEEPVLLAGADGVDLRRRYGRGELLHEATATDVLARLSATLLHLDCPTGPAGTLLLAKRTELTAEAVVAAQIRRAGGLVVLPPGAAFPAMADAFLTAGFTGAVGWLGPVEPEAAAEVYRELHRLLGEERRSPAAAVHAVRRQLRNIASGLVHRGVF</sequence>
<keyword evidence="2" id="KW-1185">Reference proteome</keyword>
<name>A0A239AVX2_9ACTN</name>
<dbReference type="EMBL" id="FZNR01000008">
    <property type="protein sequence ID" value="SNR99757.1"/>
    <property type="molecule type" value="Genomic_DNA"/>
</dbReference>
<proteinExistence type="predicted"/>